<evidence type="ECO:0000256" key="7">
    <source>
        <dbReference type="ARBA" id="ARBA00023136"/>
    </source>
</evidence>
<name>A0ABQ4T9C1_METOR</name>
<dbReference type="Gene3D" id="1.20.1560.10">
    <property type="entry name" value="ABC transporter type 1, transmembrane domain"/>
    <property type="match status" value="1"/>
</dbReference>
<dbReference type="InterPro" id="IPR017871">
    <property type="entry name" value="ABC_transporter-like_CS"/>
</dbReference>
<evidence type="ECO:0000313" key="11">
    <source>
        <dbReference type="EMBL" id="GJE27214.1"/>
    </source>
</evidence>
<feature type="transmembrane region" description="Helical" evidence="8">
    <location>
        <begin position="621"/>
        <end position="644"/>
    </location>
</feature>
<dbReference type="Pfam" id="PF00664">
    <property type="entry name" value="ABC_membrane"/>
    <property type="match status" value="1"/>
</dbReference>
<dbReference type="SUPFAM" id="SSF52540">
    <property type="entry name" value="P-loop containing nucleoside triphosphate hydrolases"/>
    <property type="match status" value="1"/>
</dbReference>
<dbReference type="SMART" id="SM00382">
    <property type="entry name" value="AAA"/>
    <property type="match status" value="1"/>
</dbReference>
<feature type="transmembrane region" description="Helical" evidence="8">
    <location>
        <begin position="656"/>
        <end position="681"/>
    </location>
</feature>
<feature type="transmembrane region" description="Helical" evidence="8">
    <location>
        <begin position="397"/>
        <end position="419"/>
    </location>
</feature>
<dbReference type="Pfam" id="PF00005">
    <property type="entry name" value="ABC_tran"/>
    <property type="match status" value="1"/>
</dbReference>
<dbReference type="InterPro" id="IPR003593">
    <property type="entry name" value="AAA+_ATPase"/>
</dbReference>
<comment type="subcellular location">
    <subcellularLocation>
        <location evidence="1">Cell membrane</location>
        <topology evidence="1">Multi-pass membrane protein</topology>
    </subcellularLocation>
</comment>
<proteinExistence type="inferred from homology"/>
<organism evidence="11 12">
    <name type="scientific">Methylobacterium organophilum</name>
    <dbReference type="NCBI Taxonomy" id="410"/>
    <lineage>
        <taxon>Bacteria</taxon>
        <taxon>Pseudomonadati</taxon>
        <taxon>Pseudomonadota</taxon>
        <taxon>Alphaproteobacteria</taxon>
        <taxon>Hyphomicrobiales</taxon>
        <taxon>Methylobacteriaceae</taxon>
        <taxon>Methylobacterium</taxon>
    </lineage>
</organism>
<feature type="transmembrane region" description="Helical" evidence="8">
    <location>
        <begin position="512"/>
        <end position="535"/>
    </location>
</feature>
<accession>A0ABQ4T9C1</accession>
<protein>
    <submittedName>
        <fullName evidence="11">Vitamin B12 import ATP-binding protein BtuD</fullName>
    </submittedName>
</protein>
<dbReference type="PANTHER" id="PTHR24221:SF654">
    <property type="entry name" value="ATP-BINDING CASSETTE SUB-FAMILY B MEMBER 6"/>
    <property type="match status" value="1"/>
</dbReference>
<feature type="domain" description="ABC transporter" evidence="9">
    <location>
        <begin position="714"/>
        <end position="946"/>
    </location>
</feature>
<keyword evidence="7 8" id="KW-0472">Membrane</keyword>
<evidence type="ECO:0000256" key="2">
    <source>
        <dbReference type="ARBA" id="ARBA00005417"/>
    </source>
</evidence>
<dbReference type="InterPro" id="IPR039421">
    <property type="entry name" value="Type_1_exporter"/>
</dbReference>
<sequence length="949" mass="99653">MLHEPAHRIAGQPVTADGRSAVALEGSGLRLEEGSAVLYLDRPGQAGRRRLLTLEAGDIALPLEGDESGLRLLAFPAEGARLSCVAPEPFLAALEAADPAAIAAMERWLRQIARVLETPPAGQAGLLEEGTGAVEPDRVARPAEGLLWIDVIEGAVATGLPGADPCRLGDPPVPVAAAIGGITSEQGATVLGRSSAGLAAEGGLAQAFAAHQARLSRAFAARLAEADAAEAAFIAGKARHDQAVLAATIEPLLAESGRDASAGSSLAGAFRAVAVASGVALPSGSPPAPEAEAPLESRIDSLAAWAGTRPRRVRLTDGWWHKGGQAMLGFRADDGAPVALIAGTGWQGGYRVWWNGARRRVDARVAAGLADHGYVLQRRLPDAPIDGRGLLRFASPLALPLLLAVLVIGLASSALSLVMPIATEILFETVIPASSRPELLQLTAGIAALGLGAIVFELVRSFVLLRLATLLNVDLEGAVWDRLLRLPASFFRTYAAGDLALRASAINQMRDAISGTVIGTLLSAVFSVSSLALIVYYEWRLALVAIGLVLIELTVMVLVNLRVLAWKRQALAAEGRLQALALQLIQGIAKLKVAGAEARGFARWASLFIERRGLDFRQHGVAAGFSAFGTAFGIAGTALMIGIIGLGGVEIGLGRFIAFNAAYGQFMAATLSLGGALPALLSLRPLYERAAPLLQAIPEASGSRGAAPDLRGGIEIRDVVFRYQAEGPLVLDGVSLTVRPGEFVGIVGTSGSGKSTLLRLLLGFESPASGSIFFDDQDMAGLDKRSLRRQMGVVLQGSRASGGTLKDAILSGAPLLEADAWEAARMAGLDDDIRAMPMGMHTFVGEDGALLSGGQRQRLLIARAIVRRPRILLFDEATSALDNRTQQIVSDGLERLDVTRIVIAHRLSTIQNADRIYLLDSGRIAEQGRYAELMEKNGLFAELVRRQIT</sequence>
<dbReference type="PROSITE" id="PS50893">
    <property type="entry name" value="ABC_TRANSPORTER_2"/>
    <property type="match status" value="1"/>
</dbReference>
<keyword evidence="3 8" id="KW-0812">Transmembrane</keyword>
<reference evidence="11" key="1">
    <citation type="journal article" date="2021" name="Front. Microbiol.">
        <title>Comprehensive Comparative Genomics and Phenotyping of Methylobacterium Species.</title>
        <authorList>
            <person name="Alessa O."/>
            <person name="Ogura Y."/>
            <person name="Fujitani Y."/>
            <person name="Takami H."/>
            <person name="Hayashi T."/>
            <person name="Sahin N."/>
            <person name="Tani A."/>
        </authorList>
    </citation>
    <scope>NUCLEOTIDE SEQUENCE</scope>
    <source>
        <strain evidence="11">NBRC 15689</strain>
    </source>
</reference>
<dbReference type="EMBL" id="BPQV01000005">
    <property type="protein sequence ID" value="GJE27214.1"/>
    <property type="molecule type" value="Genomic_DNA"/>
</dbReference>
<evidence type="ECO:0000313" key="12">
    <source>
        <dbReference type="Proteomes" id="UP001055156"/>
    </source>
</evidence>
<gene>
    <name evidence="11" type="primary">btuD_5</name>
    <name evidence="11" type="ORF">LKMONMHP_2071</name>
</gene>
<feature type="domain" description="ABC transmembrane type-1" evidence="10">
    <location>
        <begin position="403"/>
        <end position="682"/>
    </location>
</feature>
<evidence type="ECO:0000256" key="8">
    <source>
        <dbReference type="SAM" id="Phobius"/>
    </source>
</evidence>
<dbReference type="Proteomes" id="UP001055156">
    <property type="component" value="Unassembled WGS sequence"/>
</dbReference>
<keyword evidence="6 8" id="KW-1133">Transmembrane helix</keyword>
<dbReference type="Gene3D" id="3.40.50.300">
    <property type="entry name" value="P-loop containing nucleotide triphosphate hydrolases"/>
    <property type="match status" value="1"/>
</dbReference>
<evidence type="ECO:0000256" key="5">
    <source>
        <dbReference type="ARBA" id="ARBA00022840"/>
    </source>
</evidence>
<evidence type="ECO:0000256" key="3">
    <source>
        <dbReference type="ARBA" id="ARBA00022692"/>
    </source>
</evidence>
<dbReference type="NCBIfam" id="TIGR03797">
    <property type="entry name" value="NHLM_micro_ABC2"/>
    <property type="match status" value="1"/>
</dbReference>
<dbReference type="InterPro" id="IPR036640">
    <property type="entry name" value="ABC1_TM_sf"/>
</dbReference>
<dbReference type="InterPro" id="IPR027417">
    <property type="entry name" value="P-loop_NTPase"/>
</dbReference>
<reference evidence="11" key="2">
    <citation type="submission" date="2021-08" db="EMBL/GenBank/DDBJ databases">
        <authorList>
            <person name="Tani A."/>
            <person name="Ola A."/>
            <person name="Ogura Y."/>
            <person name="Katsura K."/>
            <person name="Hayashi T."/>
        </authorList>
    </citation>
    <scope>NUCLEOTIDE SEQUENCE</scope>
    <source>
        <strain evidence="11">NBRC 15689</strain>
    </source>
</reference>
<keyword evidence="5 11" id="KW-0067">ATP-binding</keyword>
<keyword evidence="4" id="KW-0547">Nucleotide-binding</keyword>
<feature type="transmembrane region" description="Helical" evidence="8">
    <location>
        <begin position="541"/>
        <end position="561"/>
    </location>
</feature>
<evidence type="ECO:0000259" key="10">
    <source>
        <dbReference type="PROSITE" id="PS50929"/>
    </source>
</evidence>
<dbReference type="RefSeq" id="WP_238311068.1">
    <property type="nucleotide sequence ID" value="NZ_BPQV01000005.1"/>
</dbReference>
<evidence type="ECO:0000256" key="1">
    <source>
        <dbReference type="ARBA" id="ARBA00004651"/>
    </source>
</evidence>
<dbReference type="PANTHER" id="PTHR24221">
    <property type="entry name" value="ATP-BINDING CASSETTE SUB-FAMILY B"/>
    <property type="match status" value="1"/>
</dbReference>
<dbReference type="SUPFAM" id="SSF90123">
    <property type="entry name" value="ABC transporter transmembrane region"/>
    <property type="match status" value="1"/>
</dbReference>
<comment type="similarity">
    <text evidence="2">Belongs to the ABC transporter superfamily.</text>
</comment>
<dbReference type="InterPro" id="IPR022515">
    <property type="entry name" value="NHPM_micro_ABC2"/>
</dbReference>
<evidence type="ECO:0000259" key="9">
    <source>
        <dbReference type="PROSITE" id="PS50893"/>
    </source>
</evidence>
<dbReference type="InterPro" id="IPR011527">
    <property type="entry name" value="ABC1_TM_dom"/>
</dbReference>
<dbReference type="InterPro" id="IPR003439">
    <property type="entry name" value="ABC_transporter-like_ATP-bd"/>
</dbReference>
<comment type="caution">
    <text evidence="11">The sequence shown here is derived from an EMBL/GenBank/DDBJ whole genome shotgun (WGS) entry which is preliminary data.</text>
</comment>
<evidence type="ECO:0000256" key="6">
    <source>
        <dbReference type="ARBA" id="ARBA00022989"/>
    </source>
</evidence>
<dbReference type="PROSITE" id="PS00211">
    <property type="entry name" value="ABC_TRANSPORTER_1"/>
    <property type="match status" value="1"/>
</dbReference>
<dbReference type="PROSITE" id="PS50929">
    <property type="entry name" value="ABC_TM1F"/>
    <property type="match status" value="1"/>
</dbReference>
<dbReference type="GO" id="GO:0005524">
    <property type="term" value="F:ATP binding"/>
    <property type="evidence" value="ECO:0007669"/>
    <property type="project" value="UniProtKB-KW"/>
</dbReference>
<feature type="transmembrane region" description="Helical" evidence="8">
    <location>
        <begin position="439"/>
        <end position="459"/>
    </location>
</feature>
<keyword evidence="12" id="KW-1185">Reference proteome</keyword>
<evidence type="ECO:0000256" key="4">
    <source>
        <dbReference type="ARBA" id="ARBA00022741"/>
    </source>
</evidence>